<sequence length="233" mass="26064">MHTEEITDLLSDLAAGAITWQQALTQVTALPTAWQTPEWKRRRDALIGSSCAVCETTDGPFVLQHLLPTPTFKEVCQAVKAELRADLLVLLDDQVSEHAVAEHVGPGDERPACPTCGSVSIRERQSLTPRYLCSRGERGYHSPAGFDAPVPVRYYAKQKTTNREVALATAREFLLSVAVVAELRRRDDRIQHEATLRSLKYSLAYRSLQHTATYCKKCAFKADLPLIKRKQYA</sequence>
<comment type="caution">
    <text evidence="1">The sequence shown here is derived from an EMBL/GenBank/DDBJ whole genome shotgun (WGS) entry which is preliminary data.</text>
</comment>
<dbReference type="Proteomes" id="UP000317624">
    <property type="component" value="Unassembled WGS sequence"/>
</dbReference>
<proteinExistence type="predicted"/>
<dbReference type="RefSeq" id="WP_144853371.1">
    <property type="nucleotide sequence ID" value="NZ_VMRJ01000009.1"/>
</dbReference>
<evidence type="ECO:0000313" key="2">
    <source>
        <dbReference type="Proteomes" id="UP000317624"/>
    </source>
</evidence>
<dbReference type="EMBL" id="VMRJ01000009">
    <property type="protein sequence ID" value="TVT36739.1"/>
    <property type="molecule type" value="Genomic_DNA"/>
</dbReference>
<dbReference type="OrthoDB" id="3034494at2"/>
<evidence type="ECO:0000313" key="1">
    <source>
        <dbReference type="EMBL" id="TVT36739.1"/>
    </source>
</evidence>
<keyword evidence="2" id="KW-1185">Reference proteome</keyword>
<gene>
    <name evidence="1" type="ORF">FNT36_24820</name>
</gene>
<accession>A0A558BJP9</accession>
<organism evidence="1 2">
    <name type="scientific">Hymenobacter setariae</name>
    <dbReference type="NCBI Taxonomy" id="2594794"/>
    <lineage>
        <taxon>Bacteria</taxon>
        <taxon>Pseudomonadati</taxon>
        <taxon>Bacteroidota</taxon>
        <taxon>Cytophagia</taxon>
        <taxon>Cytophagales</taxon>
        <taxon>Hymenobacteraceae</taxon>
        <taxon>Hymenobacter</taxon>
    </lineage>
</organism>
<dbReference type="AlphaFoldDB" id="A0A558BJP9"/>
<name>A0A558BJP9_9BACT</name>
<reference evidence="1 2" key="1">
    <citation type="submission" date="2019-07" db="EMBL/GenBank/DDBJ databases">
        <title>Hymenobacter sp. straun FUR1 Genome sequencing and assembly.</title>
        <authorList>
            <person name="Chhetri G."/>
        </authorList>
    </citation>
    <scope>NUCLEOTIDE SEQUENCE [LARGE SCALE GENOMIC DNA]</scope>
    <source>
        <strain evidence="1 2">Fur1</strain>
    </source>
</reference>
<protein>
    <submittedName>
        <fullName evidence="1">Uncharacterized protein</fullName>
    </submittedName>
</protein>